<dbReference type="InterPro" id="IPR037185">
    <property type="entry name" value="EmrE-like"/>
</dbReference>
<keyword evidence="4 7" id="KW-1133">Transmembrane helix</keyword>
<feature type="transmembrane region" description="Helical" evidence="7">
    <location>
        <begin position="248"/>
        <end position="267"/>
    </location>
</feature>
<feature type="transmembrane region" description="Helical" evidence="7">
    <location>
        <begin position="86"/>
        <end position="108"/>
    </location>
</feature>
<feature type="domain" description="EamA" evidence="8">
    <location>
        <begin position="7"/>
        <end position="130"/>
    </location>
</feature>
<feature type="transmembrane region" description="Helical" evidence="7">
    <location>
        <begin position="33"/>
        <end position="51"/>
    </location>
</feature>
<evidence type="ECO:0000256" key="5">
    <source>
        <dbReference type="ARBA" id="ARBA00023136"/>
    </source>
</evidence>
<feature type="transmembrane region" description="Helical" evidence="7">
    <location>
        <begin position="273"/>
        <end position="290"/>
    </location>
</feature>
<dbReference type="InterPro" id="IPR000620">
    <property type="entry name" value="EamA_dom"/>
</dbReference>
<feature type="domain" description="EamA" evidence="8">
    <location>
        <begin position="146"/>
        <end position="288"/>
    </location>
</feature>
<sequence length="342" mass="35555">MPTRDRLLAVLVAVLWGLNFPAIHLSLEQFPPFFLVALRFALIAVPTVLLVPRPSAPWRWIALYGLGFGVLQFVFLYLAMSTGMPTGLASLVLQSSAPFTVLLAGVFLRERITARQGVGILLAVAGLTGIAVHRAGLDGGATLVPVLLTLCGGLGWAVGNLGNRRAMQAQPGEPFRLLLWMSVVPPLPLLALSLLVEGPAEIAGSFQGLDSRQGLLALAGLLFTVVVATLVGTGLWTALMGRHPSSTVAPFSMLVPVVGIGASWLLLRERTSATELACGALVLTGVLLGSTRRRQSATTSAVAIAATPSPRPVSPSPSVVVAETLTGAPTADESAASASARR</sequence>
<evidence type="ECO:0000313" key="9">
    <source>
        <dbReference type="EMBL" id="GEK23365.1"/>
    </source>
</evidence>
<dbReference type="PANTHER" id="PTHR32322:SF9">
    <property type="entry name" value="AMINO-ACID METABOLITE EFFLUX PUMP-RELATED"/>
    <property type="match status" value="1"/>
</dbReference>
<dbReference type="Pfam" id="PF00892">
    <property type="entry name" value="EamA"/>
    <property type="match status" value="2"/>
</dbReference>
<dbReference type="AlphaFoldDB" id="A0A510VDZ9"/>
<comment type="similarity">
    <text evidence="2">Belongs to the EamA transporter family.</text>
</comment>
<evidence type="ECO:0000256" key="3">
    <source>
        <dbReference type="ARBA" id="ARBA00022692"/>
    </source>
</evidence>
<evidence type="ECO:0000259" key="8">
    <source>
        <dbReference type="Pfam" id="PF00892"/>
    </source>
</evidence>
<gene>
    <name evidence="9" type="ORF">CXY01_38850</name>
</gene>
<keyword evidence="3 7" id="KW-0812">Transmembrane</keyword>
<evidence type="ECO:0000256" key="2">
    <source>
        <dbReference type="ARBA" id="ARBA00007362"/>
    </source>
</evidence>
<comment type="caution">
    <text evidence="9">The sequence shown here is derived from an EMBL/GenBank/DDBJ whole genome shotgun (WGS) entry which is preliminary data.</text>
</comment>
<dbReference type="PANTHER" id="PTHR32322">
    <property type="entry name" value="INNER MEMBRANE TRANSPORTER"/>
    <property type="match status" value="1"/>
</dbReference>
<feature type="transmembrane region" description="Helical" evidence="7">
    <location>
        <begin position="58"/>
        <end position="80"/>
    </location>
</feature>
<evidence type="ECO:0000256" key="4">
    <source>
        <dbReference type="ARBA" id="ARBA00022989"/>
    </source>
</evidence>
<protein>
    <recommendedName>
        <fullName evidence="8">EamA domain-containing protein</fullName>
    </recommendedName>
</protein>
<dbReference type="SUPFAM" id="SSF103481">
    <property type="entry name" value="Multidrug resistance efflux transporter EmrE"/>
    <property type="match status" value="2"/>
</dbReference>
<dbReference type="Gene3D" id="1.10.3730.20">
    <property type="match status" value="2"/>
</dbReference>
<reference evidence="9 10" key="1">
    <citation type="submission" date="2019-07" db="EMBL/GenBank/DDBJ databases">
        <title>Whole genome shotgun sequence of Cellulomonas xylanilytica NBRC 101102.</title>
        <authorList>
            <person name="Hosoyama A."/>
            <person name="Uohara A."/>
            <person name="Ohji S."/>
            <person name="Ichikawa N."/>
        </authorList>
    </citation>
    <scope>NUCLEOTIDE SEQUENCE [LARGE SCALE GENOMIC DNA]</scope>
    <source>
        <strain evidence="9 10">NBRC 101102</strain>
    </source>
</reference>
<dbReference type="GO" id="GO:0016020">
    <property type="term" value="C:membrane"/>
    <property type="evidence" value="ECO:0007669"/>
    <property type="project" value="UniProtKB-SubCell"/>
</dbReference>
<keyword evidence="5 7" id="KW-0472">Membrane</keyword>
<dbReference type="InterPro" id="IPR050638">
    <property type="entry name" value="AA-Vitamin_Transporters"/>
</dbReference>
<name>A0A510VDZ9_9CELL</name>
<evidence type="ECO:0000313" key="10">
    <source>
        <dbReference type="Proteomes" id="UP000321118"/>
    </source>
</evidence>
<dbReference type="Proteomes" id="UP000321118">
    <property type="component" value="Unassembled WGS sequence"/>
</dbReference>
<feature type="transmembrane region" description="Helical" evidence="7">
    <location>
        <begin position="175"/>
        <end position="195"/>
    </location>
</feature>
<feature type="region of interest" description="Disordered" evidence="6">
    <location>
        <begin position="301"/>
        <end position="342"/>
    </location>
</feature>
<evidence type="ECO:0000256" key="7">
    <source>
        <dbReference type="SAM" id="Phobius"/>
    </source>
</evidence>
<feature type="transmembrane region" description="Helical" evidence="7">
    <location>
        <begin position="7"/>
        <end position="27"/>
    </location>
</feature>
<evidence type="ECO:0000256" key="1">
    <source>
        <dbReference type="ARBA" id="ARBA00004141"/>
    </source>
</evidence>
<accession>A0A510VDZ9</accession>
<dbReference type="EMBL" id="BJUB01000015">
    <property type="protein sequence ID" value="GEK23365.1"/>
    <property type="molecule type" value="Genomic_DNA"/>
</dbReference>
<feature type="transmembrane region" description="Helical" evidence="7">
    <location>
        <begin position="143"/>
        <end position="163"/>
    </location>
</feature>
<keyword evidence="10" id="KW-1185">Reference proteome</keyword>
<evidence type="ECO:0000256" key="6">
    <source>
        <dbReference type="SAM" id="MobiDB-lite"/>
    </source>
</evidence>
<proteinExistence type="inferred from homology"/>
<comment type="subcellular location">
    <subcellularLocation>
        <location evidence="1">Membrane</location>
        <topology evidence="1">Multi-pass membrane protein</topology>
    </subcellularLocation>
</comment>
<feature type="transmembrane region" description="Helical" evidence="7">
    <location>
        <begin position="215"/>
        <end position="236"/>
    </location>
</feature>
<feature type="transmembrane region" description="Helical" evidence="7">
    <location>
        <begin position="120"/>
        <end position="137"/>
    </location>
</feature>
<organism evidence="9 10">
    <name type="scientific">Cellulomonas xylanilytica</name>
    <dbReference type="NCBI Taxonomy" id="233583"/>
    <lineage>
        <taxon>Bacteria</taxon>
        <taxon>Bacillati</taxon>
        <taxon>Actinomycetota</taxon>
        <taxon>Actinomycetes</taxon>
        <taxon>Micrococcales</taxon>
        <taxon>Cellulomonadaceae</taxon>
        <taxon>Cellulomonas</taxon>
    </lineage>
</organism>